<evidence type="ECO:0000313" key="6">
    <source>
        <dbReference type="Proteomes" id="UP000473681"/>
    </source>
</evidence>
<reference evidence="6 7" key="1">
    <citation type="submission" date="2019-04" db="EMBL/GenBank/DDBJ databases">
        <title>Genome sequencing of Clostridium botulinum Groups I-IV and Clostridium butyricum.</title>
        <authorList>
            <person name="Brunt J."/>
            <person name="Van Vliet A.H.M."/>
            <person name="Stringer S.C."/>
            <person name="Carter A.T."/>
            <person name="Peck M.W."/>
        </authorList>
    </citation>
    <scope>NUCLEOTIDE SEQUENCE [LARGE SCALE GENOMIC DNA]</scope>
    <source>
        <strain evidence="4 7">1605</strain>
        <strain evidence="5 6">CB-K-33E</strain>
    </source>
</reference>
<evidence type="ECO:0000313" key="7">
    <source>
        <dbReference type="Proteomes" id="UP000476820"/>
    </source>
</evidence>
<protein>
    <submittedName>
        <fullName evidence="4">Cell wall-binding protein</fullName>
    </submittedName>
</protein>
<feature type="signal peptide" evidence="3">
    <location>
        <begin position="1"/>
        <end position="29"/>
    </location>
</feature>
<dbReference type="Proteomes" id="UP000476820">
    <property type="component" value="Unassembled WGS sequence"/>
</dbReference>
<gene>
    <name evidence="4" type="ORF">FC774_09800</name>
    <name evidence="5" type="ORF">FDB51_11235</name>
</gene>
<evidence type="ECO:0000313" key="4">
    <source>
        <dbReference type="EMBL" id="NFF88158.1"/>
    </source>
</evidence>
<feature type="chain" id="PRO_5035993396" evidence="3">
    <location>
        <begin position="30"/>
        <end position="222"/>
    </location>
</feature>
<dbReference type="EMBL" id="SWVK01000014">
    <property type="protein sequence ID" value="NFN35685.1"/>
    <property type="molecule type" value="Genomic_DNA"/>
</dbReference>
<comment type="caution">
    <text evidence="4">The sequence shown here is derived from an EMBL/GenBank/DDBJ whole genome shotgun (WGS) entry which is preliminary data.</text>
</comment>
<dbReference type="InterPro" id="IPR018337">
    <property type="entry name" value="Cell_wall/Cho-bd_repeat"/>
</dbReference>
<evidence type="ECO:0000256" key="1">
    <source>
        <dbReference type="ARBA" id="ARBA00022737"/>
    </source>
</evidence>
<dbReference type="PROSITE" id="PS51170">
    <property type="entry name" value="CW"/>
    <property type="match status" value="1"/>
</dbReference>
<evidence type="ECO:0000256" key="2">
    <source>
        <dbReference type="PROSITE-ProRule" id="PRU00591"/>
    </source>
</evidence>
<sequence length="222" mass="25400">MKRIRLKKIMASALIVTSILALKPIGASAEWKNDNTGWWYSEGNSYSVGWKSIDGIWYYFYPNGYMANDTTVDGCILSSSGAYDAETQSKKISVVYPSNWLKVVEDGREIYYIDNRGSNVILGAVNMGGLSKENFIQYEKLNLIDHLNLNKLDTAKQIFNNKKADIVHYFYKDKNNKIFTVFQVIFYRENSAYIFTLTGVDRISDENMAAFKSMLNTVEFVD</sequence>
<dbReference type="Pfam" id="PF01473">
    <property type="entry name" value="Choline_bind_1"/>
    <property type="match status" value="1"/>
</dbReference>
<name>A0A0L9YAZ2_CLOBO</name>
<evidence type="ECO:0000313" key="5">
    <source>
        <dbReference type="EMBL" id="NFN35685.1"/>
    </source>
</evidence>
<dbReference type="Gene3D" id="2.10.270.10">
    <property type="entry name" value="Cholin Binding"/>
    <property type="match status" value="1"/>
</dbReference>
<organism evidence="4 7">
    <name type="scientific">Clostridium botulinum</name>
    <dbReference type="NCBI Taxonomy" id="1491"/>
    <lineage>
        <taxon>Bacteria</taxon>
        <taxon>Bacillati</taxon>
        <taxon>Bacillota</taxon>
        <taxon>Clostridia</taxon>
        <taxon>Eubacteriales</taxon>
        <taxon>Clostridiaceae</taxon>
        <taxon>Clostridium</taxon>
    </lineage>
</organism>
<dbReference type="Proteomes" id="UP000473681">
    <property type="component" value="Unassembled WGS sequence"/>
</dbReference>
<accession>A0A0L9YAZ2</accession>
<keyword evidence="1" id="KW-0677">Repeat</keyword>
<dbReference type="EMBL" id="SWOV01000023">
    <property type="protein sequence ID" value="NFF88158.1"/>
    <property type="molecule type" value="Genomic_DNA"/>
</dbReference>
<keyword evidence="3" id="KW-0732">Signal</keyword>
<dbReference type="OrthoDB" id="1909270at2"/>
<feature type="repeat" description="Cell wall-binding" evidence="2">
    <location>
        <begin position="47"/>
        <end position="66"/>
    </location>
</feature>
<dbReference type="SUPFAM" id="SSF69360">
    <property type="entry name" value="Cell wall binding repeat"/>
    <property type="match status" value="1"/>
</dbReference>
<dbReference type="RefSeq" id="WP_053341965.1">
    <property type="nucleotide sequence ID" value="NZ_LFPA01000045.1"/>
</dbReference>
<dbReference type="AlphaFoldDB" id="A0A0L9YAZ2"/>
<proteinExistence type="predicted"/>
<evidence type="ECO:0000256" key="3">
    <source>
        <dbReference type="SAM" id="SignalP"/>
    </source>
</evidence>